<dbReference type="PANTHER" id="PTHR38693:SF1">
    <property type="entry name" value="UBIQUINONE BIOSYNTHESIS ACCESSORY FACTOR UBIJ"/>
    <property type="match status" value="1"/>
</dbReference>
<accession>A0A3P1SJY7</accession>
<dbReference type="EMBL" id="RQXV01000013">
    <property type="protein sequence ID" value="RRC97280.1"/>
    <property type="molecule type" value="Genomic_DNA"/>
</dbReference>
<comment type="similarity">
    <text evidence="1">Belongs to the UbiJ family.</text>
</comment>
<dbReference type="Proteomes" id="UP000267535">
    <property type="component" value="Unassembled WGS sequence"/>
</dbReference>
<dbReference type="UniPathway" id="UPA00232"/>
<dbReference type="GO" id="GO:0005737">
    <property type="term" value="C:cytoplasm"/>
    <property type="evidence" value="ECO:0007669"/>
    <property type="project" value="UniProtKB-SubCell"/>
</dbReference>
<dbReference type="InterPro" id="IPR003033">
    <property type="entry name" value="SCP2_sterol-bd_dom"/>
</dbReference>
<comment type="caution">
    <text evidence="3">The sequence shown here is derived from an EMBL/GenBank/DDBJ whole genome shotgun (WGS) entry which is preliminary data.</text>
</comment>
<dbReference type="HAMAP" id="MF_02215">
    <property type="entry name" value="UbiJ"/>
    <property type="match status" value="1"/>
</dbReference>
<comment type="subcellular location">
    <subcellularLocation>
        <location evidence="1">Cytoplasm</location>
    </subcellularLocation>
</comment>
<dbReference type="Pfam" id="PF02036">
    <property type="entry name" value="SCP2"/>
    <property type="match status" value="1"/>
</dbReference>
<dbReference type="GO" id="GO:0006744">
    <property type="term" value="P:ubiquinone biosynthetic process"/>
    <property type="evidence" value="ECO:0007669"/>
    <property type="project" value="UniProtKB-UniRule"/>
</dbReference>
<sequence>METINATLLTLTEASVNKLLLLNPEVIDRLTRLDGKVIAIQLSSPAAALSIQPSSQGLQIDMLCREDADVTLSGSAADFLRLLSSQESSDAMFGKSISVTGDSALATRFSQIMIDAALDWEAILAQLIGDLPAHELARYLRWKAEFYLNTGNSLMMNLEEYLKEEVQLLPSQPEVSQFSNQVAELRQETDRIAARIERLQAR</sequence>
<proteinExistence type="inferred from homology"/>
<evidence type="ECO:0000313" key="4">
    <source>
        <dbReference type="Proteomes" id="UP000267535"/>
    </source>
</evidence>
<gene>
    <name evidence="1" type="primary">ubiJ</name>
    <name evidence="3" type="ORF">EHS89_18665</name>
</gene>
<feature type="domain" description="SCP2" evidence="2">
    <location>
        <begin position="17"/>
        <end position="113"/>
    </location>
</feature>
<keyword evidence="1" id="KW-0963">Cytoplasm</keyword>
<dbReference type="SUPFAM" id="SSF55718">
    <property type="entry name" value="SCP-like"/>
    <property type="match status" value="1"/>
</dbReference>
<dbReference type="Gene3D" id="3.30.1050.10">
    <property type="entry name" value="SCP2 sterol-binding domain"/>
    <property type="match status" value="1"/>
</dbReference>
<dbReference type="OrthoDB" id="9796077at2"/>
<dbReference type="InterPro" id="IPR036527">
    <property type="entry name" value="SCP2_sterol-bd_dom_sf"/>
</dbReference>
<evidence type="ECO:0000256" key="1">
    <source>
        <dbReference type="HAMAP-Rule" id="MF_02215"/>
    </source>
</evidence>
<keyword evidence="4" id="KW-1185">Reference proteome</keyword>
<organism evidence="3 4">
    <name type="scientific">Amphritea balenae</name>
    <dbReference type="NCBI Taxonomy" id="452629"/>
    <lineage>
        <taxon>Bacteria</taxon>
        <taxon>Pseudomonadati</taxon>
        <taxon>Pseudomonadota</taxon>
        <taxon>Gammaproteobacteria</taxon>
        <taxon>Oceanospirillales</taxon>
        <taxon>Oceanospirillaceae</taxon>
        <taxon>Amphritea</taxon>
    </lineage>
</organism>
<evidence type="ECO:0000259" key="2">
    <source>
        <dbReference type="Pfam" id="PF02036"/>
    </source>
</evidence>
<comment type="pathway">
    <text evidence="1">Cofactor biosynthesis; ubiquinone biosynthesis.</text>
</comment>
<dbReference type="PANTHER" id="PTHR38693">
    <property type="entry name" value="UBIQUINONE BIOSYNTHESIS PROTEIN UBIJ"/>
    <property type="match status" value="1"/>
</dbReference>
<keyword evidence="1" id="KW-0831">Ubiquinone biosynthesis</keyword>
<protein>
    <recommendedName>
        <fullName evidence="1">Ubiquinone biosynthesis accessory factor UbiJ</fullName>
    </recommendedName>
</protein>
<dbReference type="InterPro" id="IPR038989">
    <property type="entry name" value="UbiJ"/>
</dbReference>
<evidence type="ECO:0000313" key="3">
    <source>
        <dbReference type="EMBL" id="RRC97280.1"/>
    </source>
</evidence>
<dbReference type="AlphaFoldDB" id="A0A3P1SJY7"/>
<reference evidence="3 4" key="1">
    <citation type="submission" date="2018-11" db="EMBL/GenBank/DDBJ databases">
        <title>The draft genome sequence of Amphritea balenae JAMM 1525T.</title>
        <authorList>
            <person name="Fang Z."/>
            <person name="Zhang Y."/>
            <person name="Han X."/>
        </authorList>
    </citation>
    <scope>NUCLEOTIDE SEQUENCE [LARGE SCALE GENOMIC DNA]</scope>
    <source>
        <strain evidence="3 4">JAMM 1525</strain>
    </source>
</reference>
<comment type="function">
    <text evidence="1">Required for ubiquinone (coenzyme Q) biosynthesis. Binds hydrophobic ubiquinone biosynthetic intermediates via its SCP2 domain and is essential for the stability of the Ubi complex. May constitute a docking platform where Ubi enzymes assemble and access their SCP2-bound polyprenyl substrates.</text>
</comment>
<name>A0A3P1SJY7_9GAMM</name>